<evidence type="ECO:0000313" key="2">
    <source>
        <dbReference type="EMBL" id="KKT38496.1"/>
    </source>
</evidence>
<dbReference type="EMBL" id="LCHQ01000016">
    <property type="protein sequence ID" value="KKT38496.1"/>
    <property type="molecule type" value="Genomic_DNA"/>
</dbReference>
<feature type="domain" description="DUF5655" evidence="1">
    <location>
        <begin position="26"/>
        <end position="133"/>
    </location>
</feature>
<dbReference type="Pfam" id="PF18899">
    <property type="entry name" value="DUF5655"/>
    <property type="match status" value="1"/>
</dbReference>
<evidence type="ECO:0000259" key="1">
    <source>
        <dbReference type="Pfam" id="PF18899"/>
    </source>
</evidence>
<sequence>MWTCPKCERVFKKKSQPHSCRKVSIESHFENKEIAKEIFDYLVNMVDKEIGKCQIVSIPCCIHLFGSFDFLAALPKKDRLEIRFGLNRKLDSPRLKQAVPTSTRGYKNCIDVSRKEEIDAELIGWTSEAYHLNDKKL</sequence>
<accession>A0A0G1GTR9</accession>
<comment type="caution">
    <text evidence="2">The sequence shown here is derived from an EMBL/GenBank/DDBJ whole genome shotgun (WGS) entry which is preliminary data.</text>
</comment>
<reference evidence="2 3" key="1">
    <citation type="journal article" date="2015" name="Nature">
        <title>rRNA introns, odd ribosomes, and small enigmatic genomes across a large radiation of phyla.</title>
        <authorList>
            <person name="Brown C.T."/>
            <person name="Hug L.A."/>
            <person name="Thomas B.C."/>
            <person name="Sharon I."/>
            <person name="Castelle C.J."/>
            <person name="Singh A."/>
            <person name="Wilkins M.J."/>
            <person name="Williams K.H."/>
            <person name="Banfield J.F."/>
        </authorList>
    </citation>
    <scope>NUCLEOTIDE SEQUENCE [LARGE SCALE GENOMIC DNA]</scope>
</reference>
<dbReference type="AlphaFoldDB" id="A0A0G1GTR9"/>
<dbReference type="Proteomes" id="UP000034097">
    <property type="component" value="Unassembled WGS sequence"/>
</dbReference>
<proteinExistence type="predicted"/>
<dbReference type="InterPro" id="IPR043714">
    <property type="entry name" value="DUF5655"/>
</dbReference>
<organism evidence="2 3">
    <name type="scientific">Candidatus Collierbacteria bacterium GW2011_GWF1_44_12</name>
    <dbReference type="NCBI Taxonomy" id="1618402"/>
    <lineage>
        <taxon>Bacteria</taxon>
        <taxon>Candidatus Collieribacteriota</taxon>
    </lineage>
</organism>
<evidence type="ECO:0000313" key="3">
    <source>
        <dbReference type="Proteomes" id="UP000034097"/>
    </source>
</evidence>
<name>A0A0G1GTR9_9BACT</name>
<gene>
    <name evidence="2" type="ORF">UW26_C0016G0008</name>
</gene>
<protein>
    <recommendedName>
        <fullName evidence="1">DUF5655 domain-containing protein</fullName>
    </recommendedName>
</protein>